<accession>A0A165ZQE6</accession>
<dbReference type="AlphaFoldDB" id="A0A165ZQE6"/>
<gene>
    <name evidence="1" type="ORF">SISSUDRAFT_1083217</name>
</gene>
<evidence type="ECO:0000313" key="2">
    <source>
        <dbReference type="Proteomes" id="UP000076798"/>
    </source>
</evidence>
<dbReference type="EMBL" id="KV428177">
    <property type="protein sequence ID" value="KZT34532.1"/>
    <property type="molecule type" value="Genomic_DNA"/>
</dbReference>
<evidence type="ECO:0000313" key="1">
    <source>
        <dbReference type="EMBL" id="KZT34532.1"/>
    </source>
</evidence>
<sequence length="276" mass="31460">MDDACSEAGSDVAELERTNATIRNVDEGNTTVVQVKPEREDDDAIRLSGIASEFSFSNEPRHLSISAKSLAEIYNDGGHFLAAVQEYLNGKYEHPLLLQPSDLFDVWNQVHATLPALVRGQKLRITEPIHAKPAVSSHIARGNKPEHFDNVLVNVNDKMANLNGVKGYRVARVRFFFKLDYHFFSKASEQKMLVFVQWFSRFPRSAAQNVNMYRIKLLDEYSVVPLTKIRQTVHVVPDFKGARIADKKWTPQNVFHLCDTFFLNDYISREAFKTLS</sequence>
<organism evidence="1 2">
    <name type="scientific">Sistotremastrum suecicum HHB10207 ss-3</name>
    <dbReference type="NCBI Taxonomy" id="1314776"/>
    <lineage>
        <taxon>Eukaryota</taxon>
        <taxon>Fungi</taxon>
        <taxon>Dikarya</taxon>
        <taxon>Basidiomycota</taxon>
        <taxon>Agaricomycotina</taxon>
        <taxon>Agaricomycetes</taxon>
        <taxon>Sistotremastrales</taxon>
        <taxon>Sistotremastraceae</taxon>
        <taxon>Sistotremastrum</taxon>
    </lineage>
</organism>
<protein>
    <submittedName>
        <fullName evidence="1">Uncharacterized protein</fullName>
    </submittedName>
</protein>
<reference evidence="1 2" key="1">
    <citation type="journal article" date="2016" name="Mol. Biol. Evol.">
        <title>Comparative Genomics of Early-Diverging Mushroom-Forming Fungi Provides Insights into the Origins of Lignocellulose Decay Capabilities.</title>
        <authorList>
            <person name="Nagy L.G."/>
            <person name="Riley R."/>
            <person name="Tritt A."/>
            <person name="Adam C."/>
            <person name="Daum C."/>
            <person name="Floudas D."/>
            <person name="Sun H."/>
            <person name="Yadav J.S."/>
            <person name="Pangilinan J."/>
            <person name="Larsson K.H."/>
            <person name="Matsuura K."/>
            <person name="Barry K."/>
            <person name="Labutti K."/>
            <person name="Kuo R."/>
            <person name="Ohm R.A."/>
            <person name="Bhattacharya S.S."/>
            <person name="Shirouzu T."/>
            <person name="Yoshinaga Y."/>
            <person name="Martin F.M."/>
            <person name="Grigoriev I.V."/>
            <person name="Hibbett D.S."/>
        </authorList>
    </citation>
    <scope>NUCLEOTIDE SEQUENCE [LARGE SCALE GENOMIC DNA]</scope>
    <source>
        <strain evidence="1 2">HHB10207 ss-3</strain>
    </source>
</reference>
<dbReference type="OrthoDB" id="3244185at2759"/>
<name>A0A165ZQE6_9AGAM</name>
<proteinExistence type="predicted"/>
<keyword evidence="2" id="KW-1185">Reference proteome</keyword>
<dbReference type="Proteomes" id="UP000076798">
    <property type="component" value="Unassembled WGS sequence"/>
</dbReference>